<evidence type="ECO:0000256" key="1">
    <source>
        <dbReference type="SAM" id="Coils"/>
    </source>
</evidence>
<dbReference type="Proteomes" id="UP000250235">
    <property type="component" value="Unassembled WGS sequence"/>
</dbReference>
<accession>A0A2Z7D3X4</accession>
<dbReference type="EMBL" id="KQ991601">
    <property type="protein sequence ID" value="KZV51529.1"/>
    <property type="molecule type" value="Genomic_DNA"/>
</dbReference>
<gene>
    <name evidence="3" type="ORF">F511_05845</name>
</gene>
<feature type="coiled-coil region" evidence="1">
    <location>
        <begin position="37"/>
        <end position="71"/>
    </location>
</feature>
<proteinExistence type="predicted"/>
<feature type="compositionally biased region" description="Polar residues" evidence="2">
    <location>
        <begin position="177"/>
        <end position="186"/>
    </location>
</feature>
<evidence type="ECO:0000256" key="2">
    <source>
        <dbReference type="SAM" id="MobiDB-lite"/>
    </source>
</evidence>
<evidence type="ECO:0000313" key="3">
    <source>
        <dbReference type="EMBL" id="KZV51529.1"/>
    </source>
</evidence>
<keyword evidence="4" id="KW-1185">Reference proteome</keyword>
<feature type="region of interest" description="Disordered" evidence="2">
    <location>
        <begin position="15"/>
        <end position="35"/>
    </location>
</feature>
<name>A0A2Z7D3X4_9LAMI</name>
<evidence type="ECO:0000313" key="4">
    <source>
        <dbReference type="Proteomes" id="UP000250235"/>
    </source>
</evidence>
<dbReference type="AlphaFoldDB" id="A0A2Z7D3X4"/>
<keyword evidence="1" id="KW-0175">Coiled coil</keyword>
<reference evidence="3 4" key="1">
    <citation type="journal article" date="2015" name="Proc. Natl. Acad. Sci. U.S.A.">
        <title>The resurrection genome of Boea hygrometrica: A blueprint for survival of dehydration.</title>
        <authorList>
            <person name="Xiao L."/>
            <person name="Yang G."/>
            <person name="Zhang L."/>
            <person name="Yang X."/>
            <person name="Zhao S."/>
            <person name="Ji Z."/>
            <person name="Zhou Q."/>
            <person name="Hu M."/>
            <person name="Wang Y."/>
            <person name="Chen M."/>
            <person name="Xu Y."/>
            <person name="Jin H."/>
            <person name="Xiao X."/>
            <person name="Hu G."/>
            <person name="Bao F."/>
            <person name="Hu Y."/>
            <person name="Wan P."/>
            <person name="Li L."/>
            <person name="Deng X."/>
            <person name="Kuang T."/>
            <person name="Xiang C."/>
            <person name="Zhu J.K."/>
            <person name="Oliver M.J."/>
            <person name="He Y."/>
        </authorList>
    </citation>
    <scope>NUCLEOTIDE SEQUENCE [LARGE SCALE GENOMIC DNA]</scope>
    <source>
        <strain evidence="4">cv. XS01</strain>
    </source>
</reference>
<organism evidence="3 4">
    <name type="scientific">Dorcoceras hygrometricum</name>
    <dbReference type="NCBI Taxonomy" id="472368"/>
    <lineage>
        <taxon>Eukaryota</taxon>
        <taxon>Viridiplantae</taxon>
        <taxon>Streptophyta</taxon>
        <taxon>Embryophyta</taxon>
        <taxon>Tracheophyta</taxon>
        <taxon>Spermatophyta</taxon>
        <taxon>Magnoliopsida</taxon>
        <taxon>eudicotyledons</taxon>
        <taxon>Gunneridae</taxon>
        <taxon>Pentapetalae</taxon>
        <taxon>asterids</taxon>
        <taxon>lamiids</taxon>
        <taxon>Lamiales</taxon>
        <taxon>Gesneriaceae</taxon>
        <taxon>Didymocarpoideae</taxon>
        <taxon>Trichosporeae</taxon>
        <taxon>Loxocarpinae</taxon>
        <taxon>Dorcoceras</taxon>
    </lineage>
</organism>
<feature type="region of interest" description="Disordered" evidence="2">
    <location>
        <begin position="167"/>
        <end position="186"/>
    </location>
</feature>
<protein>
    <submittedName>
        <fullName evidence="3">Nuclear matrix constituent protein 1-like protein</fullName>
    </submittedName>
</protein>
<sequence length="396" mass="44884">MVKEYRKLSHSFEEAKAENMSLKSSSAESSSDELEDADILKTELSKLQAENEMLKNEISELKAEGARQEVRTLDDVHTIRFNELRKTVLAQNASIFQGLADVRQEVQAVNAKMDIMVSRINAIQKDAEATKEALSHQLLEFQSPAQENHNVIHAQLSELVDYIHRGSADKKGESGSRGLQQPASTQIEGSAVTPIFEQRVEMAKRRIVHTVLDADRDAVERDRERRRREASCRTLQEIVLSIYSGYSAVGAFVRIQQMVRDQQLNGLSSSADRFIKSDQQIPFCVSACFAKDCETLTVHRDLFLSIADGRQLRLEQGFEQLEEERKEATVCRLLVFLPIDSSAQVVISSFRFELFGTLVVVIVAQKLRMLVIEDERQYRAPHLPDDLVVRRYETSG</sequence>